<feature type="compositionally biased region" description="Polar residues" evidence="1">
    <location>
        <begin position="1"/>
        <end position="11"/>
    </location>
</feature>
<evidence type="ECO:0000256" key="1">
    <source>
        <dbReference type="SAM" id="MobiDB-lite"/>
    </source>
</evidence>
<feature type="compositionally biased region" description="Basic residues" evidence="1">
    <location>
        <begin position="86"/>
        <end position="100"/>
    </location>
</feature>
<feature type="region of interest" description="Disordered" evidence="1">
    <location>
        <begin position="1"/>
        <end position="43"/>
    </location>
</feature>
<evidence type="ECO:0000313" key="3">
    <source>
        <dbReference type="Proteomes" id="UP000324897"/>
    </source>
</evidence>
<dbReference type="Gramene" id="TVU18737">
    <property type="protein sequence ID" value="TVU18737"/>
    <property type="gene ID" value="EJB05_34849"/>
</dbReference>
<protein>
    <submittedName>
        <fullName evidence="2">Uncharacterized protein</fullName>
    </submittedName>
</protein>
<feature type="non-terminal residue" evidence="2">
    <location>
        <position position="203"/>
    </location>
</feature>
<organism evidence="2 3">
    <name type="scientific">Eragrostis curvula</name>
    <name type="common">weeping love grass</name>
    <dbReference type="NCBI Taxonomy" id="38414"/>
    <lineage>
        <taxon>Eukaryota</taxon>
        <taxon>Viridiplantae</taxon>
        <taxon>Streptophyta</taxon>
        <taxon>Embryophyta</taxon>
        <taxon>Tracheophyta</taxon>
        <taxon>Spermatophyta</taxon>
        <taxon>Magnoliopsida</taxon>
        <taxon>Liliopsida</taxon>
        <taxon>Poales</taxon>
        <taxon>Poaceae</taxon>
        <taxon>PACMAD clade</taxon>
        <taxon>Chloridoideae</taxon>
        <taxon>Eragrostideae</taxon>
        <taxon>Eragrostidinae</taxon>
        <taxon>Eragrostis</taxon>
    </lineage>
</organism>
<gene>
    <name evidence="2" type="ORF">EJB05_34849</name>
</gene>
<comment type="caution">
    <text evidence="2">The sequence shown here is derived from an EMBL/GenBank/DDBJ whole genome shotgun (WGS) entry which is preliminary data.</text>
</comment>
<feature type="region of interest" description="Disordered" evidence="1">
    <location>
        <begin position="63"/>
        <end position="159"/>
    </location>
</feature>
<feature type="region of interest" description="Disordered" evidence="1">
    <location>
        <begin position="173"/>
        <end position="203"/>
    </location>
</feature>
<feature type="compositionally biased region" description="Low complexity" evidence="1">
    <location>
        <begin position="34"/>
        <end position="43"/>
    </location>
</feature>
<dbReference type="Proteomes" id="UP000324897">
    <property type="component" value="Chromosome 7"/>
</dbReference>
<evidence type="ECO:0000313" key="2">
    <source>
        <dbReference type="EMBL" id="TVU18737.1"/>
    </source>
</evidence>
<sequence>MSSLPQAQSSAARAERLYIASSSTMRRPSPPIPSRSLTSPPRPRTFSPGYFWCRFSGSVQGVRRVAPPRPIVGARCPKASAASMKKPSRRSKVPRRRRQGAHPATPPWTRPFPCASPAEVLADGRSDTEQLQSQAAAGRTQEEEQAMAPQNRGRGVELRAQDLIPVIDLRGTSSVNRQGQCPSPAAACGHWNAAKPRNHSSSR</sequence>
<keyword evidence="3" id="KW-1185">Reference proteome</keyword>
<feature type="non-terminal residue" evidence="2">
    <location>
        <position position="1"/>
    </location>
</feature>
<reference evidence="2 3" key="1">
    <citation type="journal article" date="2019" name="Sci. Rep.">
        <title>A high-quality genome of Eragrostis curvula grass provides insights into Poaceae evolution and supports new strategies to enhance forage quality.</title>
        <authorList>
            <person name="Carballo J."/>
            <person name="Santos B.A.C.M."/>
            <person name="Zappacosta D."/>
            <person name="Garbus I."/>
            <person name="Selva J.P."/>
            <person name="Gallo C.A."/>
            <person name="Diaz A."/>
            <person name="Albertini E."/>
            <person name="Caccamo M."/>
            <person name="Echenique V."/>
        </authorList>
    </citation>
    <scope>NUCLEOTIDE SEQUENCE [LARGE SCALE GENOMIC DNA]</scope>
    <source>
        <strain evidence="3">cv. Victoria</strain>
        <tissue evidence="2">Leaf</tissue>
    </source>
</reference>
<name>A0A5J9U5J1_9POAL</name>
<dbReference type="EMBL" id="RWGY01000029">
    <property type="protein sequence ID" value="TVU18737.1"/>
    <property type="molecule type" value="Genomic_DNA"/>
</dbReference>
<dbReference type="AlphaFoldDB" id="A0A5J9U5J1"/>
<proteinExistence type="predicted"/>
<accession>A0A5J9U5J1</accession>